<dbReference type="InterPro" id="IPR032675">
    <property type="entry name" value="LRR_dom_sf"/>
</dbReference>
<dbReference type="EMBL" id="LUEZ02000040">
    <property type="protein sequence ID" value="RDB25639.1"/>
    <property type="molecule type" value="Genomic_DNA"/>
</dbReference>
<evidence type="ECO:0000313" key="2">
    <source>
        <dbReference type="Proteomes" id="UP000076154"/>
    </source>
</evidence>
<dbReference type="InParanoid" id="A0A369JTJ9"/>
<proteinExistence type="predicted"/>
<dbReference type="OrthoDB" id="2269034at2759"/>
<sequence length="468" mass="53172">MASTQMIAPFCDLPLTPHAFRDYSDILPVEVLAEIFLLSLPKDTRPHPQEAPLVLCHVNSFWRRTAIGTPRLWQTLCLHIPHIHCALLQNLAELIGFWFVNAAPHTVSFSLRDQGSALTRPDLDTLIPFVHRFHEFRLFTFRGLMPLTAFDAPGEHFRSLEALELNIDYQHWALPQPRRHIFHTAPSLRRLCICGPNILEYLVFPWSQLTSLTIERDLHPSVWRTIFSQCTNLEFGSFGIDQGWEASSEARRETDFSPHDKLEILKLRNEIDTNISFLDNFAFPNLHTFSLAAYVYQVPELLATHDIFGQLHHSNTLRHLVLVKVNIELLNLLSLVTSIPALEKIALDIAEFDYKTFFDALYASARERRSLSALTAFALCGSGVLDRAIPSFIRLIHSLRGDEQFGRLKEVSLFVWDCGDLGYALRSSVRITTCLNDWAHSEVACLDGFTMTTGIAGEDFDIASAIHV</sequence>
<comment type="caution">
    <text evidence="1">The sequence shown here is derived from an EMBL/GenBank/DDBJ whole genome shotgun (WGS) entry which is preliminary data.</text>
</comment>
<organism evidence="1 2">
    <name type="scientific">Hypsizygus marmoreus</name>
    <name type="common">White beech mushroom</name>
    <name type="synonym">Agaricus marmoreus</name>
    <dbReference type="NCBI Taxonomy" id="39966"/>
    <lineage>
        <taxon>Eukaryota</taxon>
        <taxon>Fungi</taxon>
        <taxon>Dikarya</taxon>
        <taxon>Basidiomycota</taxon>
        <taxon>Agaricomycotina</taxon>
        <taxon>Agaricomycetes</taxon>
        <taxon>Agaricomycetidae</taxon>
        <taxon>Agaricales</taxon>
        <taxon>Tricholomatineae</taxon>
        <taxon>Lyophyllaceae</taxon>
        <taxon>Hypsizygus</taxon>
    </lineage>
</organism>
<protein>
    <submittedName>
        <fullName evidence="1">Uncharacterized protein</fullName>
    </submittedName>
</protein>
<name>A0A369JTJ9_HYPMA</name>
<reference evidence="1" key="1">
    <citation type="submission" date="2018-04" db="EMBL/GenBank/DDBJ databases">
        <title>Whole genome sequencing of Hypsizygus marmoreus.</title>
        <authorList>
            <person name="Choi I.-G."/>
            <person name="Min B."/>
            <person name="Kim J.-G."/>
            <person name="Kim S."/>
            <person name="Oh Y.-L."/>
            <person name="Kong W.-S."/>
            <person name="Park H."/>
            <person name="Jeong J."/>
            <person name="Song E.-S."/>
        </authorList>
    </citation>
    <scope>NUCLEOTIDE SEQUENCE [LARGE SCALE GENOMIC DNA]</scope>
    <source>
        <strain evidence="1">51987-8</strain>
    </source>
</reference>
<dbReference type="Proteomes" id="UP000076154">
    <property type="component" value="Unassembled WGS sequence"/>
</dbReference>
<dbReference type="AlphaFoldDB" id="A0A369JTJ9"/>
<keyword evidence="2" id="KW-1185">Reference proteome</keyword>
<accession>A0A369JTJ9</accession>
<evidence type="ECO:0000313" key="1">
    <source>
        <dbReference type="EMBL" id="RDB25639.1"/>
    </source>
</evidence>
<dbReference type="STRING" id="39966.A0A369JTJ9"/>
<gene>
    <name evidence="1" type="ORF">Hypma_006142</name>
</gene>
<dbReference type="Gene3D" id="3.80.10.10">
    <property type="entry name" value="Ribonuclease Inhibitor"/>
    <property type="match status" value="1"/>
</dbReference>